<dbReference type="AlphaFoldDB" id="A0A7W8E1M6"/>
<evidence type="ECO:0000256" key="1">
    <source>
        <dbReference type="SAM" id="SignalP"/>
    </source>
</evidence>
<sequence length="473" mass="52867">MKTLRRLVAMALLALLSFASPRPAQAYGLATHLLIVDLLWDQTISKLLMDAFPNTTGKELGEARRYAYSGAVLQDAGYYYYRGSAKAVEEVEHFSDMTHYARSGDFVTNLFATATDVDELAFALGALTHYMGDIEGHSLATNLSVPLSFANHFPGYHIVTYEQLPADHLQVEFGFDVNAAKLMRLRPPSQFKGQKPDLSLQQLTYAYYLTYGMHRDLTWTRDGFSSRAFYASSHFILPTGTYLRARANRDSPTQEPDAVGLQARIHRVVVAEQWKQSKPYGWMPRPLARLLLLLSAKSKAMPPSSTTQEYYAKSLMVTLKKLEVMIAAIDPHAAVFQPLWPADPATGIAGALPNMNLDTGTAETPGTYDLSDRIHQKWLADLAETQKSFPAWPVPPSAQTTLKNYFTLRSSNWNANEVTEELALIKLLPALSNTTPCPNSDPIYKQAFGWHMVDPASYSRPKELRQPICPYHP</sequence>
<keyword evidence="1" id="KW-0732">Signal</keyword>
<organism evidence="3 4">
    <name type="scientific">Granulicella aggregans</name>
    <dbReference type="NCBI Taxonomy" id="474949"/>
    <lineage>
        <taxon>Bacteria</taxon>
        <taxon>Pseudomonadati</taxon>
        <taxon>Acidobacteriota</taxon>
        <taxon>Terriglobia</taxon>
        <taxon>Terriglobales</taxon>
        <taxon>Acidobacteriaceae</taxon>
        <taxon>Granulicella</taxon>
    </lineage>
</organism>
<gene>
    <name evidence="3" type="ORF">HDF16_000125</name>
</gene>
<keyword evidence="4" id="KW-1185">Reference proteome</keyword>
<dbReference type="Proteomes" id="UP000540989">
    <property type="component" value="Unassembled WGS sequence"/>
</dbReference>
<dbReference type="Pfam" id="PF00882">
    <property type="entry name" value="Zn_dep_PLPC"/>
    <property type="match status" value="1"/>
</dbReference>
<dbReference type="EMBL" id="JACHIP010000001">
    <property type="protein sequence ID" value="MBB5055456.1"/>
    <property type="molecule type" value="Genomic_DNA"/>
</dbReference>
<name>A0A7W8E1M6_9BACT</name>
<proteinExistence type="predicted"/>
<dbReference type="RefSeq" id="WP_184213159.1">
    <property type="nucleotide sequence ID" value="NZ_JACHIP010000001.1"/>
</dbReference>
<reference evidence="3 4" key="1">
    <citation type="submission" date="2020-08" db="EMBL/GenBank/DDBJ databases">
        <title>Genomic Encyclopedia of Type Strains, Phase IV (KMG-V): Genome sequencing to study the core and pangenomes of soil and plant-associated prokaryotes.</title>
        <authorList>
            <person name="Whitman W."/>
        </authorList>
    </citation>
    <scope>NUCLEOTIDE SEQUENCE [LARGE SCALE GENOMIC DNA]</scope>
    <source>
        <strain evidence="3 4">M8UP14</strain>
    </source>
</reference>
<protein>
    <recommendedName>
        <fullName evidence="2">Phospholipase C/D domain-containing protein</fullName>
    </recommendedName>
</protein>
<evidence type="ECO:0000313" key="3">
    <source>
        <dbReference type="EMBL" id="MBB5055456.1"/>
    </source>
</evidence>
<evidence type="ECO:0000259" key="2">
    <source>
        <dbReference type="Pfam" id="PF00882"/>
    </source>
</evidence>
<accession>A0A7W8E1M6</accession>
<feature type="signal peptide" evidence="1">
    <location>
        <begin position="1"/>
        <end position="26"/>
    </location>
</feature>
<feature type="domain" description="Phospholipase C/D" evidence="2">
    <location>
        <begin position="31"/>
        <end position="182"/>
    </location>
</feature>
<evidence type="ECO:0000313" key="4">
    <source>
        <dbReference type="Proteomes" id="UP000540989"/>
    </source>
</evidence>
<dbReference type="InterPro" id="IPR029002">
    <property type="entry name" value="PLPC/GPLD1"/>
</dbReference>
<feature type="chain" id="PRO_5030609340" description="Phospholipase C/D domain-containing protein" evidence="1">
    <location>
        <begin position="27"/>
        <end position="473"/>
    </location>
</feature>
<comment type="caution">
    <text evidence="3">The sequence shown here is derived from an EMBL/GenBank/DDBJ whole genome shotgun (WGS) entry which is preliminary data.</text>
</comment>